<dbReference type="EMBL" id="MU277581">
    <property type="protein sequence ID" value="KAI0054257.1"/>
    <property type="molecule type" value="Genomic_DNA"/>
</dbReference>
<dbReference type="Proteomes" id="UP000814140">
    <property type="component" value="Unassembled WGS sequence"/>
</dbReference>
<proteinExistence type="predicted"/>
<gene>
    <name evidence="1" type="ORF">BV25DRAFT_1922870</name>
</gene>
<reference evidence="1" key="1">
    <citation type="submission" date="2021-03" db="EMBL/GenBank/DDBJ databases">
        <authorList>
            <consortium name="DOE Joint Genome Institute"/>
            <person name="Ahrendt S."/>
            <person name="Looney B.P."/>
            <person name="Miyauchi S."/>
            <person name="Morin E."/>
            <person name="Drula E."/>
            <person name="Courty P.E."/>
            <person name="Chicoki N."/>
            <person name="Fauchery L."/>
            <person name="Kohler A."/>
            <person name="Kuo A."/>
            <person name="Labutti K."/>
            <person name="Pangilinan J."/>
            <person name="Lipzen A."/>
            <person name="Riley R."/>
            <person name="Andreopoulos W."/>
            <person name="He G."/>
            <person name="Johnson J."/>
            <person name="Barry K.W."/>
            <person name="Grigoriev I.V."/>
            <person name="Nagy L."/>
            <person name="Hibbett D."/>
            <person name="Henrissat B."/>
            <person name="Matheny P.B."/>
            <person name="Labbe J."/>
            <person name="Martin F."/>
        </authorList>
    </citation>
    <scope>NUCLEOTIDE SEQUENCE</scope>
    <source>
        <strain evidence="1">HHB10654</strain>
    </source>
</reference>
<protein>
    <submittedName>
        <fullName evidence="1">Uncharacterized protein</fullName>
    </submittedName>
</protein>
<comment type="caution">
    <text evidence="1">The sequence shown here is derived from an EMBL/GenBank/DDBJ whole genome shotgun (WGS) entry which is preliminary data.</text>
</comment>
<evidence type="ECO:0000313" key="1">
    <source>
        <dbReference type="EMBL" id="KAI0054257.1"/>
    </source>
</evidence>
<evidence type="ECO:0000313" key="2">
    <source>
        <dbReference type="Proteomes" id="UP000814140"/>
    </source>
</evidence>
<organism evidence="1 2">
    <name type="scientific">Artomyces pyxidatus</name>
    <dbReference type="NCBI Taxonomy" id="48021"/>
    <lineage>
        <taxon>Eukaryota</taxon>
        <taxon>Fungi</taxon>
        <taxon>Dikarya</taxon>
        <taxon>Basidiomycota</taxon>
        <taxon>Agaricomycotina</taxon>
        <taxon>Agaricomycetes</taxon>
        <taxon>Russulales</taxon>
        <taxon>Auriscalpiaceae</taxon>
        <taxon>Artomyces</taxon>
    </lineage>
</organism>
<name>A0ACB8SDF5_9AGAM</name>
<sequence length="316" mass="34339">MVGSDPIARLALRLSNAIDTRLPDQLIVPFHYHPSFPMERYKIPIAHNEHWIVPDTAFAKQRRVYAKLLQVLSIWLGFPQDISAQPRAWLTMALVGLFGLDILHCTASFDLNRHFAARVLNIRTGQRKLTQRPEMSALLPLLLGFVDHPLLNPRSRSTALVKLISFAARRLATTERTPIPPRLLTCLEASFVPMEMDSDAIDDDGRGASQSPLSPTSVHHSHLHLSTSASSNVQLNEQPAADNISFPNMSNPSHTTTPPATTPLIPDGTVTSTQSATAAAATTTTTTTPVDTAAIAQSTAIPPTVTQIHPTLSVVA</sequence>
<accession>A0ACB8SDF5</accession>
<reference evidence="1" key="2">
    <citation type="journal article" date="2022" name="New Phytol.">
        <title>Evolutionary transition to the ectomycorrhizal habit in the genomes of a hyperdiverse lineage of mushroom-forming fungi.</title>
        <authorList>
            <person name="Looney B."/>
            <person name="Miyauchi S."/>
            <person name="Morin E."/>
            <person name="Drula E."/>
            <person name="Courty P.E."/>
            <person name="Kohler A."/>
            <person name="Kuo A."/>
            <person name="LaButti K."/>
            <person name="Pangilinan J."/>
            <person name="Lipzen A."/>
            <person name="Riley R."/>
            <person name="Andreopoulos W."/>
            <person name="He G."/>
            <person name="Johnson J."/>
            <person name="Nolan M."/>
            <person name="Tritt A."/>
            <person name="Barry K.W."/>
            <person name="Grigoriev I.V."/>
            <person name="Nagy L.G."/>
            <person name="Hibbett D."/>
            <person name="Henrissat B."/>
            <person name="Matheny P.B."/>
            <person name="Labbe J."/>
            <person name="Martin F.M."/>
        </authorList>
    </citation>
    <scope>NUCLEOTIDE SEQUENCE</scope>
    <source>
        <strain evidence="1">HHB10654</strain>
    </source>
</reference>
<keyword evidence="2" id="KW-1185">Reference proteome</keyword>